<reference evidence="2" key="1">
    <citation type="journal article" date="2014" name="Int. J. Syst. Evol. Microbiol.">
        <title>Complete genome sequence of Corynebacterium casei LMG S-19264T (=DSM 44701T), isolated from a smear-ripened cheese.</title>
        <authorList>
            <consortium name="US DOE Joint Genome Institute (JGI-PGF)"/>
            <person name="Walter F."/>
            <person name="Albersmeier A."/>
            <person name="Kalinowski J."/>
            <person name="Ruckert C."/>
        </authorList>
    </citation>
    <scope>NUCLEOTIDE SEQUENCE</scope>
    <source>
        <strain evidence="2">KCTC 32296</strain>
    </source>
</reference>
<evidence type="ECO:0000313" key="3">
    <source>
        <dbReference type="Proteomes" id="UP000662572"/>
    </source>
</evidence>
<dbReference type="PROSITE" id="PS51077">
    <property type="entry name" value="HTH_ICLR"/>
    <property type="match status" value="1"/>
</dbReference>
<protein>
    <recommendedName>
        <fullName evidence="1">HTH iclR-type domain-containing protein</fullName>
    </recommendedName>
</protein>
<name>A0A918PTW3_9CAUL</name>
<dbReference type="Proteomes" id="UP000662572">
    <property type="component" value="Unassembled WGS sequence"/>
</dbReference>
<dbReference type="InterPro" id="IPR036388">
    <property type="entry name" value="WH-like_DNA-bd_sf"/>
</dbReference>
<dbReference type="GO" id="GO:0003677">
    <property type="term" value="F:DNA binding"/>
    <property type="evidence" value="ECO:0007669"/>
    <property type="project" value="InterPro"/>
</dbReference>
<dbReference type="RefSeq" id="WP_189484523.1">
    <property type="nucleotide sequence ID" value="NZ_BMZB01000001.1"/>
</dbReference>
<organism evidence="2 3">
    <name type="scientific">Asticcacaulis endophyticus</name>
    <dbReference type="NCBI Taxonomy" id="1395890"/>
    <lineage>
        <taxon>Bacteria</taxon>
        <taxon>Pseudomonadati</taxon>
        <taxon>Pseudomonadota</taxon>
        <taxon>Alphaproteobacteria</taxon>
        <taxon>Caulobacterales</taxon>
        <taxon>Caulobacteraceae</taxon>
        <taxon>Asticcacaulis</taxon>
    </lineage>
</organism>
<proteinExistence type="predicted"/>
<keyword evidence="3" id="KW-1185">Reference proteome</keyword>
<reference evidence="2" key="2">
    <citation type="submission" date="2020-09" db="EMBL/GenBank/DDBJ databases">
        <authorList>
            <person name="Sun Q."/>
            <person name="Kim S."/>
        </authorList>
    </citation>
    <scope>NUCLEOTIDE SEQUENCE</scope>
    <source>
        <strain evidence="2">KCTC 32296</strain>
    </source>
</reference>
<dbReference type="EMBL" id="BMZB01000001">
    <property type="protein sequence ID" value="GGZ21046.1"/>
    <property type="molecule type" value="Genomic_DNA"/>
</dbReference>
<dbReference type="AlphaFoldDB" id="A0A918PTW3"/>
<dbReference type="SMART" id="SM00346">
    <property type="entry name" value="HTH_ICLR"/>
    <property type="match status" value="1"/>
</dbReference>
<evidence type="ECO:0000313" key="2">
    <source>
        <dbReference type="EMBL" id="GGZ21046.1"/>
    </source>
</evidence>
<dbReference type="SUPFAM" id="SSF46785">
    <property type="entry name" value="Winged helix' DNA-binding domain"/>
    <property type="match status" value="1"/>
</dbReference>
<dbReference type="InterPro" id="IPR005471">
    <property type="entry name" value="Tscrpt_reg_IclR_N"/>
</dbReference>
<gene>
    <name evidence="2" type="ORF">GCM10011273_02130</name>
</gene>
<feature type="domain" description="HTH iclR-type" evidence="1">
    <location>
        <begin position="15"/>
        <end position="74"/>
    </location>
</feature>
<sequence length="135" mass="14331">MRSEDKGDAKPITGSQTLIRGLNIIEAVSRGASSLNALSNDLGLTRSTTYRLASALVERDYLVTVPRGGYALGPRLQALRPEPGLSAAVMSGGAQVATLELCRFALPVNAARMEVLSEAMRLCAKTIGDRLTQDD</sequence>
<dbReference type="Gene3D" id="1.10.10.10">
    <property type="entry name" value="Winged helix-like DNA-binding domain superfamily/Winged helix DNA-binding domain"/>
    <property type="match status" value="1"/>
</dbReference>
<evidence type="ECO:0000259" key="1">
    <source>
        <dbReference type="PROSITE" id="PS51077"/>
    </source>
</evidence>
<dbReference type="Pfam" id="PF09339">
    <property type="entry name" value="HTH_IclR"/>
    <property type="match status" value="1"/>
</dbReference>
<dbReference type="InterPro" id="IPR036390">
    <property type="entry name" value="WH_DNA-bd_sf"/>
</dbReference>
<dbReference type="GO" id="GO:0006355">
    <property type="term" value="P:regulation of DNA-templated transcription"/>
    <property type="evidence" value="ECO:0007669"/>
    <property type="project" value="InterPro"/>
</dbReference>
<accession>A0A918PTW3</accession>
<comment type="caution">
    <text evidence="2">The sequence shown here is derived from an EMBL/GenBank/DDBJ whole genome shotgun (WGS) entry which is preliminary data.</text>
</comment>